<dbReference type="RefSeq" id="WP_170940841.1">
    <property type="nucleotide sequence ID" value="NZ_JAHLTI010000001.1"/>
</dbReference>
<name>A0ABS6GCK0_9ENTR</name>
<sequence>MTKKLPVFTEVRKAISKIGISDAYFTFLLSVITSATKCIINQCIEQLNPSCLHPATGSMLNKSRQKGRFSRMPLLTEG</sequence>
<dbReference type="EMBL" id="JAHLTI010000001">
    <property type="protein sequence ID" value="MBU5923407.1"/>
    <property type="molecule type" value="Genomic_DNA"/>
</dbReference>
<reference evidence="1 2" key="1">
    <citation type="submission" date="2021-06" db="EMBL/GenBank/DDBJ databases">
        <authorList>
            <person name="Stanton E."/>
        </authorList>
    </citation>
    <scope>NUCLEOTIDE SEQUENCE [LARGE SCALE GENOMIC DNA]</scope>
    <source>
        <strain evidence="1 2">2021EL-00146</strain>
    </source>
</reference>
<protein>
    <submittedName>
        <fullName evidence="1">Uncharacterized protein</fullName>
    </submittedName>
</protein>
<gene>
    <name evidence="1" type="ORF">KQV47_04275</name>
</gene>
<evidence type="ECO:0000313" key="2">
    <source>
        <dbReference type="Proteomes" id="UP000787201"/>
    </source>
</evidence>
<organism evidence="1 2">
    <name type="scientific">Enterobacter sichuanensis</name>
    <dbReference type="NCBI Taxonomy" id="2071710"/>
    <lineage>
        <taxon>Bacteria</taxon>
        <taxon>Pseudomonadati</taxon>
        <taxon>Pseudomonadota</taxon>
        <taxon>Gammaproteobacteria</taxon>
        <taxon>Enterobacterales</taxon>
        <taxon>Enterobacteriaceae</taxon>
        <taxon>Enterobacter</taxon>
        <taxon>Enterobacter cloacae complex</taxon>
    </lineage>
</organism>
<accession>A0ABS6GCK0</accession>
<dbReference type="Proteomes" id="UP000787201">
    <property type="component" value="Unassembled WGS sequence"/>
</dbReference>
<keyword evidence="2" id="KW-1185">Reference proteome</keyword>
<comment type="caution">
    <text evidence="1">The sequence shown here is derived from an EMBL/GenBank/DDBJ whole genome shotgun (WGS) entry which is preliminary data.</text>
</comment>
<proteinExistence type="predicted"/>
<evidence type="ECO:0000313" key="1">
    <source>
        <dbReference type="EMBL" id="MBU5923407.1"/>
    </source>
</evidence>